<dbReference type="RefSeq" id="WP_119482792.1">
    <property type="nucleotide sequence ID" value="NZ_QXTG01000002.1"/>
</dbReference>
<keyword evidence="3" id="KW-1185">Reference proteome</keyword>
<evidence type="ECO:0000313" key="2">
    <source>
        <dbReference type="EMBL" id="RIX28482.1"/>
    </source>
</evidence>
<feature type="compositionally biased region" description="Low complexity" evidence="1">
    <location>
        <begin position="81"/>
        <end position="106"/>
    </location>
</feature>
<organism evidence="2 3">
    <name type="scientific">Amnibacterium setariae</name>
    <dbReference type="NCBI Taxonomy" id="2306585"/>
    <lineage>
        <taxon>Bacteria</taxon>
        <taxon>Bacillati</taxon>
        <taxon>Actinomycetota</taxon>
        <taxon>Actinomycetes</taxon>
        <taxon>Micrococcales</taxon>
        <taxon>Microbacteriaceae</taxon>
        <taxon>Amnibacterium</taxon>
    </lineage>
</organism>
<reference evidence="3" key="1">
    <citation type="submission" date="2018-09" db="EMBL/GenBank/DDBJ databases">
        <authorList>
            <person name="Kim I."/>
        </authorList>
    </citation>
    <scope>NUCLEOTIDE SEQUENCE [LARGE SCALE GENOMIC DNA]</scope>
    <source>
        <strain evidence="3">DD4a</strain>
    </source>
</reference>
<evidence type="ECO:0000313" key="3">
    <source>
        <dbReference type="Proteomes" id="UP000265742"/>
    </source>
</evidence>
<dbReference type="EMBL" id="QXTG01000002">
    <property type="protein sequence ID" value="RIX28482.1"/>
    <property type="molecule type" value="Genomic_DNA"/>
</dbReference>
<dbReference type="Proteomes" id="UP000265742">
    <property type="component" value="Unassembled WGS sequence"/>
</dbReference>
<dbReference type="OrthoDB" id="5124586at2"/>
<name>A0A3A1TW82_9MICO</name>
<feature type="compositionally biased region" description="Pro residues" evidence="1">
    <location>
        <begin position="107"/>
        <end position="138"/>
    </location>
</feature>
<comment type="caution">
    <text evidence="2">The sequence shown here is derived from an EMBL/GenBank/DDBJ whole genome shotgun (WGS) entry which is preliminary data.</text>
</comment>
<feature type="region of interest" description="Disordered" evidence="1">
    <location>
        <begin position="72"/>
        <end position="154"/>
    </location>
</feature>
<gene>
    <name evidence="2" type="ORF">D1781_13740</name>
</gene>
<dbReference type="AlphaFoldDB" id="A0A3A1TW82"/>
<accession>A0A3A1TW82</accession>
<proteinExistence type="predicted"/>
<evidence type="ECO:0000256" key="1">
    <source>
        <dbReference type="SAM" id="MobiDB-lite"/>
    </source>
</evidence>
<protein>
    <submittedName>
        <fullName evidence="2">Uncharacterized protein</fullName>
    </submittedName>
</protein>
<sequence>MIRSTPDPVFAAAAQAELERRVRLARPVGAGAGGGAPRSRRSWTMELAAVAGVTALVAAAAVGVTVLRPTSAPDEVPAGITSPTADAPPTASPLDSPSPSATATTPPTSPPPATTAPPTAPVSTPPATPTTPATPPPTSGAGSASGLVGPTGARVRTDAEIRSWTASIGFGEIWGEEAVLDMHCMAGKGFLYDPVYEHAHGIATAGMTAAQKAAFSDAYYGPQTDQPYDWRTAGCHGRSVHLMGQDDAH</sequence>